<gene>
    <name evidence="2" type="ORF">LNP81_25685</name>
</gene>
<comment type="caution">
    <text evidence="2">The sequence shown here is derived from an EMBL/GenBank/DDBJ whole genome shotgun (WGS) entry which is preliminary data.</text>
</comment>
<dbReference type="EMBL" id="JAJJMM010000001">
    <property type="protein sequence ID" value="MCC9066396.1"/>
    <property type="molecule type" value="Genomic_DNA"/>
</dbReference>
<keyword evidence="3" id="KW-1185">Reference proteome</keyword>
<protein>
    <submittedName>
        <fullName evidence="2">IPT/TIG domain-containing protein</fullName>
    </submittedName>
</protein>
<dbReference type="InterPro" id="IPR002909">
    <property type="entry name" value="IPT_dom"/>
</dbReference>
<name>A0ABS8MLL5_9FLAO</name>
<dbReference type="Pfam" id="PF01833">
    <property type="entry name" value="TIG"/>
    <property type="match status" value="1"/>
</dbReference>
<sequence>MGTNYNRIKVADLEKNQPNKILTTDTEGQLNFTDINNIRIDSYNALDYDQEGKVLDARQGKILKDLVNNKIDKGGFQGTTQDLANSIPDLNNSNLKLGSYPSTRNDGQLSTNKVLSTDASGNLKLYSLPTSTYPAPYLTEILPYSFLPNTTGNIILKGSFFTPTMTVVIQDQTVNYLEFKSDNEVNVNVTTGRAEGSFNVTLNNGISATFPKTLLIVLGTVYTPTANEWENTSLVDVNENGSVKLINHGSPGRADWNKVFNISKPFEIRMTPKRSPLGNYIGGDDYGDFTLKLIKATDGTPFLNAQFYHSVGSGVNNTNVFLVSTGTLNLFNLGGFFPTIAPLNTMRLKFVGGVMFLYMDNTLIYTFANFPTTNLKLVLQPKFYDFAEINYIELAT</sequence>
<evidence type="ECO:0000313" key="2">
    <source>
        <dbReference type="EMBL" id="MCC9066396.1"/>
    </source>
</evidence>
<proteinExistence type="predicted"/>
<organism evidence="2 3">
    <name type="scientific">Flavobacterium piscisymbiosum</name>
    <dbReference type="NCBI Taxonomy" id="2893753"/>
    <lineage>
        <taxon>Bacteria</taxon>
        <taxon>Pseudomonadati</taxon>
        <taxon>Bacteroidota</taxon>
        <taxon>Flavobacteriia</taxon>
        <taxon>Flavobacteriales</taxon>
        <taxon>Flavobacteriaceae</taxon>
        <taxon>Flavobacterium</taxon>
    </lineage>
</organism>
<feature type="domain" description="IPT/TIG" evidence="1">
    <location>
        <begin position="136"/>
        <end position="205"/>
    </location>
</feature>
<evidence type="ECO:0000259" key="1">
    <source>
        <dbReference type="Pfam" id="PF01833"/>
    </source>
</evidence>
<evidence type="ECO:0000313" key="3">
    <source>
        <dbReference type="Proteomes" id="UP001430679"/>
    </source>
</evidence>
<reference evidence="2" key="1">
    <citation type="submission" date="2021-11" db="EMBL/GenBank/DDBJ databases">
        <title>Description of novel Flavobacterium species.</title>
        <authorList>
            <person name="Saticioglu I.B."/>
            <person name="Ay H."/>
            <person name="Altun S."/>
            <person name="Duman M."/>
        </authorList>
    </citation>
    <scope>NUCLEOTIDE SEQUENCE</scope>
    <source>
        <strain evidence="2">F-30</strain>
    </source>
</reference>
<dbReference type="Proteomes" id="UP001430679">
    <property type="component" value="Unassembled WGS sequence"/>
</dbReference>
<dbReference type="RefSeq" id="WP_230040320.1">
    <property type="nucleotide sequence ID" value="NZ_JAJJMM010000001.1"/>
</dbReference>
<accession>A0ABS8MLL5</accession>